<evidence type="ECO:0000256" key="3">
    <source>
        <dbReference type="ARBA" id="ARBA00023274"/>
    </source>
</evidence>
<evidence type="ECO:0000313" key="7">
    <source>
        <dbReference type="EMBL" id="XBT18919.1"/>
    </source>
</evidence>
<dbReference type="CDD" id="cd00473">
    <property type="entry name" value="bS6"/>
    <property type="match status" value="1"/>
</dbReference>
<reference evidence="7" key="1">
    <citation type="submission" date="2024-06" db="EMBL/GenBank/DDBJ databases">
        <title>Diversity, functionality, and evolutionary history of bacterial symbionts in false click beetles (Coleoptera, Throscidae).</title>
        <authorList>
            <person name="Wierz J.C."/>
            <person name="Malm H."/>
            <person name="Kaltenpoth M."/>
            <person name="Engl T."/>
        </authorList>
    </citation>
    <scope>NUCLEOTIDE SEQUENCE</scope>
    <source>
        <strain evidence="7">AspAUS03</strain>
    </source>
</reference>
<dbReference type="EMBL" id="CP157897">
    <property type="protein sequence ID" value="XBT18919.1"/>
    <property type="molecule type" value="Genomic_DNA"/>
</dbReference>
<dbReference type="GO" id="GO:0070181">
    <property type="term" value="F:small ribosomal subunit rRNA binding"/>
    <property type="evidence" value="ECO:0007669"/>
    <property type="project" value="TreeGrafter"/>
</dbReference>
<organism evidence="7">
    <name type="scientific">Candidatus Shikimatogenerans sp. AspAUS03</name>
    <dbReference type="NCBI Taxonomy" id="3158563"/>
    <lineage>
        <taxon>Bacteria</taxon>
        <taxon>Pseudomonadati</taxon>
        <taxon>Bacteroidota</taxon>
        <taxon>Flavobacteriia</taxon>
        <taxon>Flavobacteriales</taxon>
        <taxon>Candidatus Shikimatogenerans</taxon>
    </lineage>
</organism>
<dbReference type="InterPro" id="IPR000529">
    <property type="entry name" value="Ribosomal_bS6"/>
</dbReference>
<dbReference type="HAMAP" id="MF_00360">
    <property type="entry name" value="Ribosomal_bS6"/>
    <property type="match status" value="1"/>
</dbReference>
<comment type="function">
    <text evidence="4 6">Binds together with bS18 to 16S ribosomal RNA.</text>
</comment>
<dbReference type="InterPro" id="IPR035980">
    <property type="entry name" value="Ribosomal_bS6_sf"/>
</dbReference>
<keyword evidence="6" id="KW-0699">rRNA-binding</keyword>
<dbReference type="PANTHER" id="PTHR21011">
    <property type="entry name" value="MITOCHONDRIAL 28S RIBOSOMAL PROTEIN S6"/>
    <property type="match status" value="1"/>
</dbReference>
<dbReference type="Pfam" id="PF01250">
    <property type="entry name" value="Ribosomal_S6"/>
    <property type="match status" value="1"/>
</dbReference>
<accession>A0AAU7QT80</accession>
<dbReference type="GO" id="GO:0005840">
    <property type="term" value="C:ribosome"/>
    <property type="evidence" value="ECO:0007669"/>
    <property type="project" value="UniProtKB-KW"/>
</dbReference>
<dbReference type="InterPro" id="IPR020814">
    <property type="entry name" value="Ribosomal_S6_plastid/chlpt"/>
</dbReference>
<keyword evidence="6" id="KW-0694">RNA-binding</keyword>
<dbReference type="PANTHER" id="PTHR21011:SF1">
    <property type="entry name" value="SMALL RIBOSOMAL SUBUNIT PROTEIN BS6M"/>
    <property type="match status" value="1"/>
</dbReference>
<dbReference type="NCBIfam" id="TIGR00166">
    <property type="entry name" value="S6"/>
    <property type="match status" value="1"/>
</dbReference>
<evidence type="ECO:0000256" key="6">
    <source>
        <dbReference type="HAMAP-Rule" id="MF_00360"/>
    </source>
</evidence>
<keyword evidence="2 6" id="KW-0689">Ribosomal protein</keyword>
<dbReference type="GO" id="GO:1990904">
    <property type="term" value="C:ribonucleoprotein complex"/>
    <property type="evidence" value="ECO:0007669"/>
    <property type="project" value="UniProtKB-KW"/>
</dbReference>
<gene>
    <name evidence="6 7" type="primary">rpsF</name>
    <name evidence="7" type="ORF">ABPD24_00420</name>
</gene>
<protein>
    <recommendedName>
        <fullName evidence="5 6">Small ribosomal subunit protein bS6</fullName>
    </recommendedName>
</protein>
<sequence length="119" mass="14730">MKIYECILIFNSMLLEKKILNIIKLYKNYILKKKGKIIYKELWGIKKLSYIIKKQNTGYYYLIQFIYKPKNIKKLKFILKNNDQIIRFLIIKLNKNSLNYYKKKKNINYYKYNKLLLKL</sequence>
<dbReference type="SUPFAM" id="SSF54995">
    <property type="entry name" value="Ribosomal protein S6"/>
    <property type="match status" value="1"/>
</dbReference>
<comment type="similarity">
    <text evidence="1 6">Belongs to the bacterial ribosomal protein bS6 family.</text>
</comment>
<dbReference type="GO" id="GO:0003735">
    <property type="term" value="F:structural constituent of ribosome"/>
    <property type="evidence" value="ECO:0007669"/>
    <property type="project" value="InterPro"/>
</dbReference>
<dbReference type="AlphaFoldDB" id="A0AAU7QT80"/>
<keyword evidence="3 6" id="KW-0687">Ribonucleoprotein</keyword>
<evidence type="ECO:0000256" key="4">
    <source>
        <dbReference type="ARBA" id="ARBA00035104"/>
    </source>
</evidence>
<evidence type="ECO:0000256" key="5">
    <source>
        <dbReference type="ARBA" id="ARBA00035294"/>
    </source>
</evidence>
<dbReference type="Gene3D" id="3.30.70.60">
    <property type="match status" value="1"/>
</dbReference>
<dbReference type="InterPro" id="IPR014717">
    <property type="entry name" value="Transl_elong_EF1B/ribsomal_bS6"/>
</dbReference>
<dbReference type="GO" id="GO:0005737">
    <property type="term" value="C:cytoplasm"/>
    <property type="evidence" value="ECO:0007669"/>
    <property type="project" value="UniProtKB-ARBA"/>
</dbReference>
<evidence type="ECO:0000256" key="1">
    <source>
        <dbReference type="ARBA" id="ARBA00009512"/>
    </source>
</evidence>
<evidence type="ECO:0000256" key="2">
    <source>
        <dbReference type="ARBA" id="ARBA00022980"/>
    </source>
</evidence>
<dbReference type="GO" id="GO:0006412">
    <property type="term" value="P:translation"/>
    <property type="evidence" value="ECO:0007669"/>
    <property type="project" value="UniProtKB-UniRule"/>
</dbReference>
<name>A0AAU7QT80_9FLAO</name>
<proteinExistence type="inferred from homology"/>